<comment type="caution">
    <text evidence="6">Lacks conserved residue(s) required for the propagation of feature annotation.</text>
</comment>
<feature type="transmembrane region" description="Helical" evidence="6">
    <location>
        <begin position="85"/>
        <end position="103"/>
    </location>
</feature>
<dbReference type="InterPro" id="IPR032816">
    <property type="entry name" value="VTT_dom"/>
</dbReference>
<feature type="domain" description="VTT" evidence="7">
    <location>
        <begin position="62"/>
        <end position="178"/>
    </location>
</feature>
<protein>
    <recommendedName>
        <fullName evidence="6">TVP38/TMEM64 family membrane protein</fullName>
    </recommendedName>
</protein>
<evidence type="ECO:0000256" key="3">
    <source>
        <dbReference type="ARBA" id="ARBA00022692"/>
    </source>
</evidence>
<dbReference type="PANTHER" id="PTHR12677">
    <property type="entry name" value="GOLGI APPARATUS MEMBRANE PROTEIN TVP38-RELATED"/>
    <property type="match status" value="1"/>
</dbReference>
<evidence type="ECO:0000256" key="4">
    <source>
        <dbReference type="ARBA" id="ARBA00022989"/>
    </source>
</evidence>
<comment type="caution">
    <text evidence="8">The sequence shown here is derived from an EMBL/GenBank/DDBJ whole genome shotgun (WGS) entry which is preliminary data.</text>
</comment>
<keyword evidence="5 6" id="KW-0472">Membrane</keyword>
<feature type="transmembrane region" description="Helical" evidence="6">
    <location>
        <begin position="188"/>
        <end position="205"/>
    </location>
</feature>
<evidence type="ECO:0000256" key="1">
    <source>
        <dbReference type="ARBA" id="ARBA00004651"/>
    </source>
</evidence>
<feature type="transmembrane region" description="Helical" evidence="6">
    <location>
        <begin position="34"/>
        <end position="53"/>
    </location>
</feature>
<dbReference type="GO" id="GO:0005886">
    <property type="term" value="C:plasma membrane"/>
    <property type="evidence" value="ECO:0007669"/>
    <property type="project" value="UniProtKB-SubCell"/>
</dbReference>
<dbReference type="InterPro" id="IPR015414">
    <property type="entry name" value="TMEM64"/>
</dbReference>
<sequence>MKRNGIKLIGFVLLLTAGFFILRSLGLERLTPGYIRHFILSFGMWAPFLYIFLYTIRPLFFFPAVALTLSGGMAFGPWWGTLYDLIGASLGAYLAFGLARSLGREAIQQWWGKRLQMLNIHVETYGFRAVLFLRLLPMVPFDAISYSSGLSKIRFRDFAWATTLGMIPGTFAYNFLGHSLHHAFSTTFYIALGLVFLFMLSPVIYKKWKKRSSSL</sequence>
<organism evidence="8 9">
    <name type="scientific">Paludifilum halophilum</name>
    <dbReference type="NCBI Taxonomy" id="1642702"/>
    <lineage>
        <taxon>Bacteria</taxon>
        <taxon>Bacillati</taxon>
        <taxon>Bacillota</taxon>
        <taxon>Bacilli</taxon>
        <taxon>Bacillales</taxon>
        <taxon>Thermoactinomycetaceae</taxon>
        <taxon>Paludifilum</taxon>
    </lineage>
</organism>
<dbReference type="EMBL" id="NOWF01000017">
    <property type="protein sequence ID" value="OYD06169.1"/>
    <property type="molecule type" value="Genomic_DNA"/>
</dbReference>
<keyword evidence="9" id="KW-1185">Reference proteome</keyword>
<keyword evidence="2 6" id="KW-1003">Cell membrane</keyword>
<feature type="transmembrane region" description="Helical" evidence="6">
    <location>
        <begin position="60"/>
        <end position="79"/>
    </location>
</feature>
<name>A0A235B2I3_9BACL</name>
<accession>A0A235B2I3</accession>
<evidence type="ECO:0000313" key="9">
    <source>
        <dbReference type="Proteomes" id="UP000215459"/>
    </source>
</evidence>
<evidence type="ECO:0000259" key="7">
    <source>
        <dbReference type="Pfam" id="PF09335"/>
    </source>
</evidence>
<gene>
    <name evidence="8" type="ORF">CHM34_17630</name>
</gene>
<comment type="subcellular location">
    <subcellularLocation>
        <location evidence="1 6">Cell membrane</location>
        <topology evidence="1 6">Multi-pass membrane protein</topology>
    </subcellularLocation>
</comment>
<evidence type="ECO:0000256" key="6">
    <source>
        <dbReference type="RuleBase" id="RU366058"/>
    </source>
</evidence>
<reference evidence="8 9" key="1">
    <citation type="submission" date="2017-07" db="EMBL/GenBank/DDBJ databases">
        <title>The genome sequence of Paludifilum halophilum highlights mechanisms for microbial adaptation to high salt environemnts.</title>
        <authorList>
            <person name="Belbahri L."/>
        </authorList>
    </citation>
    <scope>NUCLEOTIDE SEQUENCE [LARGE SCALE GENOMIC DNA]</scope>
    <source>
        <strain evidence="8 9">DSM 102817</strain>
    </source>
</reference>
<dbReference type="RefSeq" id="WP_094265938.1">
    <property type="nucleotide sequence ID" value="NZ_NOWF01000017.1"/>
</dbReference>
<dbReference type="OrthoDB" id="9812980at2"/>
<dbReference type="AlphaFoldDB" id="A0A235B2I3"/>
<evidence type="ECO:0000256" key="2">
    <source>
        <dbReference type="ARBA" id="ARBA00022475"/>
    </source>
</evidence>
<dbReference type="PANTHER" id="PTHR12677:SF59">
    <property type="entry name" value="GOLGI APPARATUS MEMBRANE PROTEIN TVP38-RELATED"/>
    <property type="match status" value="1"/>
</dbReference>
<dbReference type="Proteomes" id="UP000215459">
    <property type="component" value="Unassembled WGS sequence"/>
</dbReference>
<evidence type="ECO:0000256" key="5">
    <source>
        <dbReference type="ARBA" id="ARBA00023136"/>
    </source>
</evidence>
<dbReference type="Pfam" id="PF09335">
    <property type="entry name" value="VTT_dom"/>
    <property type="match status" value="1"/>
</dbReference>
<comment type="similarity">
    <text evidence="6">Belongs to the TVP38/TMEM64 family.</text>
</comment>
<evidence type="ECO:0000313" key="8">
    <source>
        <dbReference type="EMBL" id="OYD06169.1"/>
    </source>
</evidence>
<proteinExistence type="inferred from homology"/>
<keyword evidence="4 6" id="KW-1133">Transmembrane helix</keyword>
<keyword evidence="3 6" id="KW-0812">Transmembrane</keyword>